<comment type="caution">
    <text evidence="2">The sequence shown here is derived from an EMBL/GenBank/DDBJ whole genome shotgun (WGS) entry which is preliminary data.</text>
</comment>
<dbReference type="OrthoDB" id="1123156at2"/>
<evidence type="ECO:0000256" key="1">
    <source>
        <dbReference type="SAM" id="Phobius"/>
    </source>
</evidence>
<gene>
    <name evidence="2" type="ORF">D1614_01245</name>
</gene>
<accession>A0A399T6Z3</accession>
<evidence type="ECO:0000313" key="3">
    <source>
        <dbReference type="Proteomes" id="UP000265926"/>
    </source>
</evidence>
<keyword evidence="3" id="KW-1185">Reference proteome</keyword>
<keyword evidence="1" id="KW-0812">Transmembrane</keyword>
<protein>
    <submittedName>
        <fullName evidence="2">Uncharacterized protein</fullName>
    </submittedName>
</protein>
<keyword evidence="1" id="KW-0472">Membrane</keyword>
<dbReference type="AlphaFoldDB" id="A0A399T6Z3"/>
<name>A0A399T6Z3_9BACT</name>
<reference evidence="2 3" key="1">
    <citation type="submission" date="2018-08" db="EMBL/GenBank/DDBJ databases">
        <title>Pallidiluteibacterium maritimus gen. nov., sp. nov., isolated from coastal sediment.</title>
        <authorList>
            <person name="Zhou L.Y."/>
        </authorList>
    </citation>
    <scope>NUCLEOTIDE SEQUENCE [LARGE SCALE GENOMIC DNA]</scope>
    <source>
        <strain evidence="2 3">XSD2</strain>
    </source>
</reference>
<evidence type="ECO:0000313" key="2">
    <source>
        <dbReference type="EMBL" id="RIJ50592.1"/>
    </source>
</evidence>
<dbReference type="Proteomes" id="UP000265926">
    <property type="component" value="Unassembled WGS sequence"/>
</dbReference>
<keyword evidence="1" id="KW-1133">Transmembrane helix</keyword>
<proteinExistence type="predicted"/>
<feature type="transmembrane region" description="Helical" evidence="1">
    <location>
        <begin position="6"/>
        <end position="27"/>
    </location>
</feature>
<organism evidence="2 3">
    <name type="scientific">Maribellus luteus</name>
    <dbReference type="NCBI Taxonomy" id="2305463"/>
    <lineage>
        <taxon>Bacteria</taxon>
        <taxon>Pseudomonadati</taxon>
        <taxon>Bacteroidota</taxon>
        <taxon>Bacteroidia</taxon>
        <taxon>Marinilabiliales</taxon>
        <taxon>Prolixibacteraceae</taxon>
        <taxon>Maribellus</taxon>
    </lineage>
</organism>
<dbReference type="EMBL" id="QWGR01000001">
    <property type="protein sequence ID" value="RIJ50592.1"/>
    <property type="molecule type" value="Genomic_DNA"/>
</dbReference>
<sequence>MEVLKVILMAVALVAIGMLGMAITMLVKKGGKFPNTHVSGNKYLKEQGVSCAQTQDRLAQREAWKQVSYKNASFTPDMKAGK</sequence>